<protein>
    <recommendedName>
        <fullName evidence="3">DUF2515 domain-containing protein</fullName>
    </recommendedName>
</protein>
<accession>A0ABR5N402</accession>
<evidence type="ECO:0000313" key="1">
    <source>
        <dbReference type="EMBL" id="KQL45232.1"/>
    </source>
</evidence>
<dbReference type="InterPro" id="IPR019658">
    <property type="entry name" value="DUF2515"/>
</dbReference>
<sequence>MIDPPLQSLAKEIKQVIAREKDVSKATSLSSGERELVEHIWEQTNLRNGDNVERTRAYMEYYQKHTDIHWALLAHLVSRNAGWSMTDLRGELLPRLLTPQVQKDYFLFLERGNWLIFRDAYPQLLLYEESARQQTNLFHLLPHFQVSVFTQAIWNQFWKAGDRELLAVGLIINEQQHLEEQVMKDEIYQKSVLGTLPFTFQELLSLNQILFPCEGDVQPLRLVGENVSHFASLTERISLGKRLYALLFRDLSILESVLGWVSRQPHTGSRKDFWPHLFHDVKESVPGKPYQKRVEGCQLKPGAKRIYSPELQHAWKRVEQALPIERDWYRDRSVLSFLRIREMSAPSHMGEVYCRTLEKIELAVIARGKIFGT</sequence>
<dbReference type="EMBL" id="LJJB01000013">
    <property type="protein sequence ID" value="KQL45232.1"/>
    <property type="molecule type" value="Genomic_DNA"/>
</dbReference>
<comment type="caution">
    <text evidence="1">The sequence shown here is derived from an EMBL/GenBank/DDBJ whole genome shotgun (WGS) entry which is preliminary data.</text>
</comment>
<evidence type="ECO:0008006" key="3">
    <source>
        <dbReference type="Google" id="ProtNLM"/>
    </source>
</evidence>
<dbReference type="Pfam" id="PF10720">
    <property type="entry name" value="DUF2515"/>
    <property type="match status" value="1"/>
</dbReference>
<dbReference type="Proteomes" id="UP000051063">
    <property type="component" value="Unassembled WGS sequence"/>
</dbReference>
<proteinExistence type="predicted"/>
<evidence type="ECO:0000313" key="2">
    <source>
        <dbReference type="Proteomes" id="UP000051063"/>
    </source>
</evidence>
<keyword evidence="2" id="KW-1185">Reference proteome</keyword>
<name>A0ABR5N402_BRECH</name>
<organism evidence="1 2">
    <name type="scientific">Brevibacillus choshinensis</name>
    <dbReference type="NCBI Taxonomy" id="54911"/>
    <lineage>
        <taxon>Bacteria</taxon>
        <taxon>Bacillati</taxon>
        <taxon>Bacillota</taxon>
        <taxon>Bacilli</taxon>
        <taxon>Bacillales</taxon>
        <taxon>Paenibacillaceae</taxon>
        <taxon>Brevibacillus</taxon>
    </lineage>
</organism>
<reference evidence="1 2" key="1">
    <citation type="submission" date="2015-09" db="EMBL/GenBank/DDBJ databases">
        <title>Genome sequencing project for genomic taxonomy and phylogenomics of Bacillus-like bacteria.</title>
        <authorList>
            <person name="Liu B."/>
            <person name="Wang J."/>
            <person name="Zhu Y."/>
            <person name="Liu G."/>
            <person name="Chen Q."/>
            <person name="Chen Z."/>
            <person name="Lan J."/>
            <person name="Che J."/>
            <person name="Ge C."/>
            <person name="Shi H."/>
            <person name="Pan Z."/>
            <person name="Liu X."/>
        </authorList>
    </citation>
    <scope>NUCLEOTIDE SEQUENCE [LARGE SCALE GENOMIC DNA]</scope>
    <source>
        <strain evidence="1 2">DSM 8552</strain>
    </source>
</reference>
<gene>
    <name evidence="1" type="ORF">AN963_22290</name>
</gene>